<dbReference type="PANTHER" id="PTHR39430:SF1">
    <property type="entry name" value="PROTEASE"/>
    <property type="match status" value="1"/>
</dbReference>
<dbReference type="STRING" id="1123282.SAMN02745823_01888"/>
<feature type="transmembrane region" description="Helical" evidence="1">
    <location>
        <begin position="136"/>
        <end position="158"/>
    </location>
</feature>
<keyword evidence="4" id="KW-1185">Reference proteome</keyword>
<feature type="transmembrane region" description="Helical" evidence="1">
    <location>
        <begin position="215"/>
        <end position="234"/>
    </location>
</feature>
<keyword evidence="1" id="KW-1133">Transmembrane helix</keyword>
<feature type="transmembrane region" description="Helical" evidence="1">
    <location>
        <begin position="190"/>
        <end position="209"/>
    </location>
</feature>
<dbReference type="PANTHER" id="PTHR39430">
    <property type="entry name" value="MEMBRANE-ASSOCIATED PROTEASE-RELATED"/>
    <property type="match status" value="1"/>
</dbReference>
<gene>
    <name evidence="3" type="ORF">SAMN02745823_01888</name>
</gene>
<evidence type="ECO:0000313" key="4">
    <source>
        <dbReference type="Proteomes" id="UP000183995"/>
    </source>
</evidence>
<dbReference type="InterPro" id="IPR003675">
    <property type="entry name" value="Rce1/LyrA-like_dom"/>
</dbReference>
<feature type="transmembrane region" description="Helical" evidence="1">
    <location>
        <begin position="7"/>
        <end position="28"/>
    </location>
</feature>
<evidence type="ECO:0000256" key="1">
    <source>
        <dbReference type="SAM" id="Phobius"/>
    </source>
</evidence>
<feature type="transmembrane region" description="Helical" evidence="1">
    <location>
        <begin position="104"/>
        <end position="124"/>
    </location>
</feature>
<keyword evidence="1" id="KW-0472">Membrane</keyword>
<dbReference type="Pfam" id="PF02517">
    <property type="entry name" value="Rce1-like"/>
    <property type="match status" value="1"/>
</dbReference>
<evidence type="ECO:0000259" key="2">
    <source>
        <dbReference type="Pfam" id="PF02517"/>
    </source>
</evidence>
<dbReference type="EMBL" id="FQXV01000005">
    <property type="protein sequence ID" value="SHI00168.1"/>
    <property type="molecule type" value="Genomic_DNA"/>
</dbReference>
<accession>A0A1M5XKT2</accession>
<reference evidence="3 4" key="1">
    <citation type="submission" date="2016-11" db="EMBL/GenBank/DDBJ databases">
        <authorList>
            <person name="Jaros S."/>
            <person name="Januszkiewicz K."/>
            <person name="Wedrychowicz H."/>
        </authorList>
    </citation>
    <scope>NUCLEOTIDE SEQUENCE [LARGE SCALE GENOMIC DNA]</scope>
    <source>
        <strain evidence="3 4">DSM 10068</strain>
    </source>
</reference>
<sequence length="253" mass="27611">MQKTKAIIFSLIWALVVIAFPVVSGVIVVAGKADAVTSRLIQAAFMYISAVVPFIYCKIKRISPREIWLAGIDKKGVKKCLFYIPLMAILAPMMIAGVNLSNAGYIMATLLFTLGVGIAEELYFRGIILRLLRRNFSALGAVFLSALIFGGGHASGAFVESNPVMVLLSILNAFLFGWVAAEIALMTKNIIPLMIFHCLFDFFTYQMLASGKETVIIYAVRGTMMTIAAFYLLMKSKSSLEISTPPQNPPPAP</sequence>
<dbReference type="GO" id="GO:0006508">
    <property type="term" value="P:proteolysis"/>
    <property type="evidence" value="ECO:0007669"/>
    <property type="project" value="UniProtKB-KW"/>
</dbReference>
<evidence type="ECO:0000313" key="3">
    <source>
        <dbReference type="EMBL" id="SHI00168.1"/>
    </source>
</evidence>
<dbReference type="AlphaFoldDB" id="A0A1M5XKT2"/>
<feature type="transmembrane region" description="Helical" evidence="1">
    <location>
        <begin position="164"/>
        <end position="183"/>
    </location>
</feature>
<feature type="transmembrane region" description="Helical" evidence="1">
    <location>
        <begin position="80"/>
        <end position="98"/>
    </location>
</feature>
<protein>
    <submittedName>
        <fullName evidence="3">CAAX protease self-immunity</fullName>
    </submittedName>
</protein>
<dbReference type="GO" id="GO:0080120">
    <property type="term" value="P:CAAX-box protein maturation"/>
    <property type="evidence" value="ECO:0007669"/>
    <property type="project" value="UniProtKB-ARBA"/>
</dbReference>
<keyword evidence="1" id="KW-0812">Transmembrane</keyword>
<name>A0A1M5XKT2_9FIRM</name>
<feature type="domain" description="CAAX prenyl protease 2/Lysostaphin resistance protein A-like" evidence="2">
    <location>
        <begin position="105"/>
        <end position="203"/>
    </location>
</feature>
<keyword evidence="3" id="KW-0378">Hydrolase</keyword>
<feature type="transmembrane region" description="Helical" evidence="1">
    <location>
        <begin position="40"/>
        <end position="59"/>
    </location>
</feature>
<dbReference type="Proteomes" id="UP000183995">
    <property type="component" value="Unassembled WGS sequence"/>
</dbReference>
<organism evidence="3 4">
    <name type="scientific">Sporobacter termitidis DSM 10068</name>
    <dbReference type="NCBI Taxonomy" id="1123282"/>
    <lineage>
        <taxon>Bacteria</taxon>
        <taxon>Bacillati</taxon>
        <taxon>Bacillota</taxon>
        <taxon>Clostridia</taxon>
        <taxon>Eubacteriales</taxon>
        <taxon>Oscillospiraceae</taxon>
        <taxon>Sporobacter</taxon>
    </lineage>
</organism>
<proteinExistence type="predicted"/>
<keyword evidence="3" id="KW-0645">Protease</keyword>
<dbReference type="GO" id="GO:0004175">
    <property type="term" value="F:endopeptidase activity"/>
    <property type="evidence" value="ECO:0007669"/>
    <property type="project" value="UniProtKB-ARBA"/>
</dbReference>